<name>E5BEX8_9FUSO</name>
<dbReference type="HOGENOM" id="CLU_1494149_0_0_0"/>
<sequence>MNNLVSKESMTSLELLEQINLFRKEEGKKKDLRHKDLLSIIRNEFEEEITGRKISLSEYKDKTGRKLPMFILTLSQAKQVLVRESKYVRRAVIQYIEKLETSLANTQQTLPMKIDVIDFREEEFVKGMREVKGILNSLKSQLLLDRLKLDNRLKQLEATGLTDKMKAYEAKGEFYVTQEL</sequence>
<organism evidence="1 2">
    <name type="scientific">Fusobacterium gonidiaformans 3-1-5R</name>
    <dbReference type="NCBI Taxonomy" id="469605"/>
    <lineage>
        <taxon>Bacteria</taxon>
        <taxon>Fusobacteriati</taxon>
        <taxon>Fusobacteriota</taxon>
        <taxon>Fusobacteriia</taxon>
        <taxon>Fusobacteriales</taxon>
        <taxon>Fusobacteriaceae</taxon>
        <taxon>Fusobacterium</taxon>
    </lineage>
</organism>
<keyword evidence="2" id="KW-1185">Reference proteome</keyword>
<proteinExistence type="predicted"/>
<protein>
    <submittedName>
        <fullName evidence="1">Uncharacterized protein</fullName>
    </submittedName>
</protein>
<evidence type="ECO:0000313" key="2">
    <source>
        <dbReference type="Proteomes" id="UP000002975"/>
    </source>
</evidence>
<accession>E5BEX8</accession>
<dbReference type="AlphaFoldDB" id="E5BEX8"/>
<dbReference type="Proteomes" id="UP000002975">
    <property type="component" value="Unassembled WGS sequence"/>
</dbReference>
<dbReference type="RefSeq" id="WP_008800738.1">
    <property type="nucleotide sequence ID" value="NZ_GG657971.1"/>
</dbReference>
<evidence type="ECO:0000313" key="1">
    <source>
        <dbReference type="EMBL" id="EFS20659.1"/>
    </source>
</evidence>
<dbReference type="BioCyc" id="FSP469605-HMP:GTSP-158-MONOMER"/>
<gene>
    <name evidence="1" type="ORF">FSBG_00156</name>
</gene>
<reference evidence="1 2" key="1">
    <citation type="submission" date="2009-02" db="EMBL/GenBank/DDBJ databases">
        <title>The Genome Sequence of Fusobacterium sp. 3_1_5R.</title>
        <authorList>
            <consortium name="The Broad Institute Genome Sequencing Platform"/>
            <person name="Ward D."/>
            <person name="Young S.K."/>
            <person name="Kodira C.D."/>
            <person name="Zeng Q."/>
            <person name="Koehrsen M."/>
            <person name="Alvarado L."/>
            <person name="Berlin A."/>
            <person name="Borenstein D."/>
            <person name="Chen Z."/>
            <person name="Engels R."/>
            <person name="Freedman E."/>
            <person name="Gellesch M."/>
            <person name="Goldberg J."/>
            <person name="Griggs A."/>
            <person name="Gujja S."/>
            <person name="Heiman D."/>
            <person name="Hepburn T."/>
            <person name="Howarth C."/>
            <person name="Jen D."/>
            <person name="Larson L."/>
            <person name="Lewis B."/>
            <person name="Mehta T."/>
            <person name="Park D."/>
            <person name="Pearson M."/>
            <person name="Roberts A."/>
            <person name="Saif S."/>
            <person name="Shea T."/>
            <person name="Shenoy N."/>
            <person name="Sisk P."/>
            <person name="Stolte C."/>
            <person name="Sykes S."/>
            <person name="Walk T."/>
            <person name="White J."/>
            <person name="Yandava C."/>
            <person name="Allen-Vercoe E."/>
            <person name="Strauss J."/>
            <person name="Ambrose C."/>
            <person name="Lander E."/>
            <person name="Nusbaum C."/>
            <person name="Galagan J."/>
            <person name="Birren B."/>
        </authorList>
    </citation>
    <scope>NUCLEOTIDE SEQUENCE [LARGE SCALE GENOMIC DNA]</scope>
    <source>
        <strain evidence="1 2">3_1_5R</strain>
    </source>
</reference>
<dbReference type="EMBL" id="GG657971">
    <property type="protein sequence ID" value="EFS20659.1"/>
    <property type="molecule type" value="Genomic_DNA"/>
</dbReference>